<dbReference type="InterPro" id="IPR051213">
    <property type="entry name" value="START_lipid_transfer"/>
</dbReference>
<dbReference type="PROSITE" id="PS50848">
    <property type="entry name" value="START"/>
    <property type="match status" value="1"/>
</dbReference>
<feature type="domain" description="START" evidence="3">
    <location>
        <begin position="461"/>
        <end position="598"/>
    </location>
</feature>
<feature type="transmembrane region" description="Helical" evidence="2">
    <location>
        <begin position="1208"/>
        <end position="1225"/>
    </location>
</feature>
<feature type="transmembrane region" description="Helical" evidence="2">
    <location>
        <begin position="1027"/>
        <end position="1045"/>
    </location>
</feature>
<accession>A0ABQ6MR81</accession>
<proteinExistence type="predicted"/>
<keyword evidence="5" id="KW-1185">Reference proteome</keyword>
<dbReference type="Proteomes" id="UP001165060">
    <property type="component" value="Unassembled WGS sequence"/>
</dbReference>
<dbReference type="Gene3D" id="3.30.530.20">
    <property type="match status" value="3"/>
</dbReference>
<reference evidence="4 5" key="1">
    <citation type="journal article" date="2023" name="Commun. Biol.">
        <title>Genome analysis of Parmales, the sister group of diatoms, reveals the evolutionary specialization of diatoms from phago-mixotrophs to photoautotrophs.</title>
        <authorList>
            <person name="Ban H."/>
            <person name="Sato S."/>
            <person name="Yoshikawa S."/>
            <person name="Yamada K."/>
            <person name="Nakamura Y."/>
            <person name="Ichinomiya M."/>
            <person name="Sato N."/>
            <person name="Blanc-Mathieu R."/>
            <person name="Endo H."/>
            <person name="Kuwata A."/>
            <person name="Ogata H."/>
        </authorList>
    </citation>
    <scope>NUCLEOTIDE SEQUENCE [LARGE SCALE GENOMIC DNA]</scope>
</reference>
<evidence type="ECO:0000313" key="4">
    <source>
        <dbReference type="EMBL" id="GMI30572.1"/>
    </source>
</evidence>
<sequence length="1456" mass="164188">MEKNWKVLPGTIADPVQYFRAFVEKQSSAWGKARGTVDAPASCVLAFMWHFRSQERFNSRVNNHLTNGSFPASSSCSSFQMLETKIPSADNRIWACKWTYERTNKEVDAEVRKAYPEPPDASSLAGEARKILEDCLALESAQERPMLAKSNSRLRSGVIRSMVSRATDFKWRMLRCNEPLASMWVKEMPHESGTRRINMGKTEAVVDCSAMTAFAWVADACGRERMRVNMIEPNEPARFITDERSRHDFVYVGVKRLPFPLYKREFVLRCVAVKYEETGDIILANDTIDKSVDYGAKMNLVRAPTRTLYRFTPLSDSQCKFTMHIVTDPRGIIPTSFVNKMTPLVIGDAVNLRKLFQRDIEYDTRDRLAIAAEIEGVGGEEDEDGEEEDEAARRLDEGVGREEEEKQEGKEAARKLVRKVQLKLGALDENKFTPMATRDPLVAMSCIFVPGQSVAIGRASTVLDVSVAEAAAWELSMMSRETLRTVKTSFGSLERSFRKTSKFSRLFYAVYDFEIPSLLPREFVIEQAWLKTTSDKVVVAATSVERPEHPLSDKYVRATTTQLHTFQTLPSIGDGLPQTRITTTQHLDVEGFLPAFVQNTQGVSQLMRLSRMRKRFDQSTRVDEDKRRRLLRIVQSEEGAEQYTDAEIKAIKESLATFDIFKEKREKEKTVELRSKLATGKMVVQKDEHHAYGWSFIHVRASPEDVLIFVWDRTKRRASGDDDIQNSVDERPNNHSQLVYTHKRSPVKTIHDRDFLTRFIWKATASGFVFVSTPETSAKRGPRAGIVRAEYRSAMKISRANGGMVRIDYVIRPSAGGHVPLFIMKRYTSSNLNYVVRIQEFLQGLRSLEQWGEADGVEVGEQLFSEFQAGKKEADRETRVTRMMEDNDGLKEAKERYDWLESMLVAMLKNKLRPAGNEQSKLCVMSEMKGKVVGAGLASSLASSLTAHAAVDEWVARYPAMRELDKERAWFRPMIETVAQRLLEGVGWGLKMRLYIGAGLSMMDMCSDIFMIKTYWSTPGREAYGDSLAAMVAACIIAQLLIVYAQNRKGPKLNMLKEFAFVLTATKSGIDASRVAKGVTKRKHAMVASDHELAAMKGADMVFESIPGSILQIYALIAALQGDESYVMDKRAVGSIVVSALTTGFTAATISFDSDVDPKRRRQDPSFYGYVPDEASRRTTVFVCMAMNSALLLLARSTTTAALLTVKGWFVAVYYVADVGLYFLYRTVRRDFLTHQPAGGLGETLLATLLHETAAKLMADFTGLVMMRASTQLGGAYYTLNMITALGCSFVAVHVYYAYIPAGALAAVEQSTAWILTIALTASWFFVFIVFLSTINRKFLGTFVSVQTGRERIERVFLDNTEDEKKAAVFKYNPAKWTAIREEVKEWCLDGWLTWKETQPEWFTDVWIDCLDDDMIPPEAMRELEDQHGGLRRRSSVRASLRLSGVVPTIPGSDQE</sequence>
<gene>
    <name evidence="4" type="ORF">TeGR_g2128</name>
</gene>
<evidence type="ECO:0000256" key="1">
    <source>
        <dbReference type="SAM" id="MobiDB-lite"/>
    </source>
</evidence>
<dbReference type="EMBL" id="BRYB01000470">
    <property type="protein sequence ID" value="GMI30572.1"/>
    <property type="molecule type" value="Genomic_DNA"/>
</dbReference>
<dbReference type="PANTHER" id="PTHR19308">
    <property type="entry name" value="PHOSPHATIDYLCHOLINE TRANSFER PROTEIN"/>
    <property type="match status" value="1"/>
</dbReference>
<evidence type="ECO:0000259" key="3">
    <source>
        <dbReference type="PROSITE" id="PS50848"/>
    </source>
</evidence>
<feature type="transmembrane region" description="Helical" evidence="2">
    <location>
        <begin position="1132"/>
        <end position="1152"/>
    </location>
</feature>
<name>A0ABQ6MR81_9STRA</name>
<evidence type="ECO:0000313" key="5">
    <source>
        <dbReference type="Proteomes" id="UP001165060"/>
    </source>
</evidence>
<comment type="caution">
    <text evidence="4">The sequence shown here is derived from an EMBL/GenBank/DDBJ whole genome shotgun (WGS) entry which is preliminary data.</text>
</comment>
<dbReference type="InterPro" id="IPR023393">
    <property type="entry name" value="START-like_dom_sf"/>
</dbReference>
<feature type="region of interest" description="Disordered" evidence="1">
    <location>
        <begin position="373"/>
        <end position="412"/>
    </location>
</feature>
<dbReference type="PANTHER" id="PTHR19308:SF14">
    <property type="entry name" value="START DOMAIN-CONTAINING PROTEIN"/>
    <property type="match status" value="1"/>
</dbReference>
<dbReference type="InterPro" id="IPR002913">
    <property type="entry name" value="START_lipid-bd_dom"/>
</dbReference>
<keyword evidence="2" id="KW-0812">Transmembrane</keyword>
<protein>
    <recommendedName>
        <fullName evidence="3">START domain-containing protein</fullName>
    </recommendedName>
</protein>
<dbReference type="SUPFAM" id="SSF55961">
    <property type="entry name" value="Bet v1-like"/>
    <property type="match status" value="3"/>
</dbReference>
<organism evidence="4 5">
    <name type="scientific">Tetraparma gracilis</name>
    <dbReference type="NCBI Taxonomy" id="2962635"/>
    <lineage>
        <taxon>Eukaryota</taxon>
        <taxon>Sar</taxon>
        <taxon>Stramenopiles</taxon>
        <taxon>Ochrophyta</taxon>
        <taxon>Bolidophyceae</taxon>
        <taxon>Parmales</taxon>
        <taxon>Triparmaceae</taxon>
        <taxon>Tetraparma</taxon>
    </lineage>
</organism>
<feature type="compositionally biased region" description="Acidic residues" evidence="1">
    <location>
        <begin position="378"/>
        <end position="390"/>
    </location>
</feature>
<feature type="transmembrane region" description="Helical" evidence="2">
    <location>
        <begin position="1311"/>
        <end position="1332"/>
    </location>
</feature>
<evidence type="ECO:0000256" key="2">
    <source>
        <dbReference type="SAM" id="Phobius"/>
    </source>
</evidence>
<keyword evidence="2" id="KW-0472">Membrane</keyword>
<keyword evidence="2" id="KW-1133">Transmembrane helix</keyword>
<feature type="compositionally biased region" description="Basic and acidic residues" evidence="1">
    <location>
        <begin position="391"/>
        <end position="412"/>
    </location>
</feature>
<feature type="transmembrane region" description="Helical" evidence="2">
    <location>
        <begin position="1276"/>
        <end position="1299"/>
    </location>
</feature>